<evidence type="ECO:0000313" key="3">
    <source>
        <dbReference type="Proteomes" id="UP000192477"/>
    </source>
</evidence>
<dbReference type="OrthoDB" id="1972048at2"/>
<evidence type="ECO:0000313" key="2">
    <source>
        <dbReference type="EMBL" id="OQO70122.1"/>
    </source>
</evidence>
<protein>
    <submittedName>
        <fullName evidence="2">Holin</fullName>
    </submittedName>
</protein>
<keyword evidence="1" id="KW-0472">Membrane</keyword>
<dbReference type="AlphaFoldDB" id="A0A1V8YUR8"/>
<comment type="caution">
    <text evidence="2">The sequence shown here is derived from an EMBL/GenBank/DDBJ whole genome shotgun (WGS) entry which is preliminary data.</text>
</comment>
<feature type="transmembrane region" description="Helical" evidence="1">
    <location>
        <begin position="12"/>
        <end position="30"/>
    </location>
</feature>
<dbReference type="RefSeq" id="WP_010737854.1">
    <property type="nucleotide sequence ID" value="NZ_MJEA01000007.1"/>
</dbReference>
<feature type="transmembrane region" description="Helical" evidence="1">
    <location>
        <begin position="42"/>
        <end position="63"/>
    </location>
</feature>
<dbReference type="InterPro" id="IPR031612">
    <property type="entry name" value="Phage_holin_Dp1"/>
</dbReference>
<keyword evidence="1" id="KW-1133">Transmembrane helix</keyword>
<proteinExistence type="predicted"/>
<name>A0A1V8YUR8_9ENTE</name>
<dbReference type="Pfam" id="PF16938">
    <property type="entry name" value="Phage_holin_Dp1"/>
    <property type="match status" value="1"/>
</dbReference>
<keyword evidence="1" id="KW-0812">Transmembrane</keyword>
<gene>
    <name evidence="2" type="ORF">BH747_08135</name>
</gene>
<reference evidence="2 3" key="1">
    <citation type="journal article" date="2017" name="BMC Microbiol.">
        <title>Comparative genomics of Enterococcus spp. isolated from bovine feces.</title>
        <authorList>
            <person name="Beukers A.G."/>
            <person name="Zaheer R."/>
            <person name="Goji N."/>
            <person name="Amoako K.K."/>
            <person name="Chaves A.V."/>
            <person name="Ward M.P."/>
            <person name="McAllister T.A."/>
        </authorList>
    </citation>
    <scope>NUCLEOTIDE SEQUENCE [LARGE SCALE GENOMIC DNA]</scope>
    <source>
        <strain evidence="2 3">F1129D 143</strain>
    </source>
</reference>
<accession>A0A1V8YUR8</accession>
<dbReference type="EMBL" id="MJEA01000007">
    <property type="protein sequence ID" value="OQO70122.1"/>
    <property type="molecule type" value="Genomic_DNA"/>
</dbReference>
<sequence>MILPDKYYQIIKWTVLTVLPALSVLVATLGKAYGWNETDMTVLTINAIATFLGVITGVSAYNLKDKE</sequence>
<evidence type="ECO:0000256" key="1">
    <source>
        <dbReference type="SAM" id="Phobius"/>
    </source>
</evidence>
<dbReference type="Proteomes" id="UP000192477">
    <property type="component" value="Unassembled WGS sequence"/>
</dbReference>
<dbReference type="STRING" id="112904.BH747_08135"/>
<organism evidence="2 3">
    <name type="scientific">Enterococcus villorum</name>
    <dbReference type="NCBI Taxonomy" id="112904"/>
    <lineage>
        <taxon>Bacteria</taxon>
        <taxon>Bacillati</taxon>
        <taxon>Bacillota</taxon>
        <taxon>Bacilli</taxon>
        <taxon>Lactobacillales</taxon>
        <taxon>Enterococcaceae</taxon>
        <taxon>Enterococcus</taxon>
    </lineage>
</organism>